<dbReference type="GO" id="GO:0007508">
    <property type="term" value="P:larval heart development"/>
    <property type="evidence" value="ECO:0007669"/>
    <property type="project" value="TreeGrafter"/>
</dbReference>
<comment type="caution">
    <text evidence="2">The sequence shown here is derived from an EMBL/GenBank/DDBJ whole genome shotgun (WGS) entry which is preliminary data.</text>
</comment>
<dbReference type="GO" id="GO:0061343">
    <property type="term" value="P:cell adhesion involved in heart morphogenesis"/>
    <property type="evidence" value="ECO:0007669"/>
    <property type="project" value="TreeGrafter"/>
</dbReference>
<organism evidence="2 3">
    <name type="scientific">Petrolisthes manimaculis</name>
    <dbReference type="NCBI Taxonomy" id="1843537"/>
    <lineage>
        <taxon>Eukaryota</taxon>
        <taxon>Metazoa</taxon>
        <taxon>Ecdysozoa</taxon>
        <taxon>Arthropoda</taxon>
        <taxon>Crustacea</taxon>
        <taxon>Multicrustacea</taxon>
        <taxon>Malacostraca</taxon>
        <taxon>Eumalacostraca</taxon>
        <taxon>Eucarida</taxon>
        <taxon>Decapoda</taxon>
        <taxon>Pleocyemata</taxon>
        <taxon>Anomura</taxon>
        <taxon>Galatheoidea</taxon>
        <taxon>Porcellanidae</taxon>
        <taxon>Petrolisthes</taxon>
    </lineage>
</organism>
<dbReference type="GO" id="GO:0031012">
    <property type="term" value="C:extracellular matrix"/>
    <property type="evidence" value="ECO:0007669"/>
    <property type="project" value="TreeGrafter"/>
</dbReference>
<evidence type="ECO:0000256" key="1">
    <source>
        <dbReference type="SAM" id="MobiDB-lite"/>
    </source>
</evidence>
<gene>
    <name evidence="2" type="ORF">Pmani_017952</name>
</gene>
<evidence type="ECO:0000313" key="3">
    <source>
        <dbReference type="Proteomes" id="UP001292094"/>
    </source>
</evidence>
<dbReference type="AlphaFoldDB" id="A0AAE1PL59"/>
<keyword evidence="3" id="KW-1185">Reference proteome</keyword>
<proteinExistence type="predicted"/>
<protein>
    <recommendedName>
        <fullName evidence="4">Reverse transcriptase</fullName>
    </recommendedName>
</protein>
<feature type="compositionally biased region" description="Basic and acidic residues" evidence="1">
    <location>
        <begin position="100"/>
        <end position="123"/>
    </location>
</feature>
<accession>A0AAE1PL59</accession>
<dbReference type="Proteomes" id="UP001292094">
    <property type="component" value="Unassembled WGS sequence"/>
</dbReference>
<name>A0AAE1PL59_9EUCA</name>
<dbReference type="PANTHER" id="PTHR33395">
    <property type="entry name" value="TRANSCRIPTASE, PUTATIVE-RELATED-RELATED"/>
    <property type="match status" value="1"/>
</dbReference>
<evidence type="ECO:0008006" key="4">
    <source>
        <dbReference type="Google" id="ProtNLM"/>
    </source>
</evidence>
<evidence type="ECO:0000313" key="2">
    <source>
        <dbReference type="EMBL" id="KAK4310486.1"/>
    </source>
</evidence>
<feature type="region of interest" description="Disordered" evidence="1">
    <location>
        <begin position="67"/>
        <end position="129"/>
    </location>
</feature>
<feature type="compositionally biased region" description="Basic and acidic residues" evidence="1">
    <location>
        <begin position="75"/>
        <end position="91"/>
    </location>
</feature>
<dbReference type="PANTHER" id="PTHR33395:SF22">
    <property type="entry name" value="REVERSE TRANSCRIPTASE DOMAIN-CONTAINING PROTEIN"/>
    <property type="match status" value="1"/>
</dbReference>
<dbReference type="EMBL" id="JAWZYT010001632">
    <property type="protein sequence ID" value="KAK4310486.1"/>
    <property type="molecule type" value="Genomic_DNA"/>
</dbReference>
<reference evidence="2" key="1">
    <citation type="submission" date="2023-11" db="EMBL/GenBank/DDBJ databases">
        <title>Genome assemblies of two species of porcelain crab, Petrolisthes cinctipes and Petrolisthes manimaculis (Anomura: Porcellanidae).</title>
        <authorList>
            <person name="Angst P."/>
        </authorList>
    </citation>
    <scope>NUCLEOTIDE SEQUENCE</scope>
    <source>
        <strain evidence="2">PB745_02</strain>
        <tissue evidence="2">Gill</tissue>
    </source>
</reference>
<sequence>MCRPCVVNKAGDRYEQLSDEIVIALATNSPNNGELNVPEIGASNCDVVSNHDSVNSVDSMPVEIQIGQPSGNGNDEVREEGTEHGVRERQMQDNSNFNNNREEDIRHGVREKQMQGSERRDLEAEGYYGTGTGPGKKLFFRVSGTDASSNAADAETNASVDEKGSHDATYHIWESLEVYGGCADARQQAKLLLDFADEFMLIENITQPTRGNNLLDLFFTSNEELLYNIRLKDTIMSDHRLLIVETTLGYPVQTCENKPRDGIFSSLNFYRENVEWEGINTALMEVNWQQLMKNLSPEDMYHILCRELSSVCEKFVPIRSYKKNRRFIPRDRKILMRKRTRLTKRIMATRDANLKIGLANSLQLLESKLSASHEREKNYAEQRAIEAIKRNPKFFYKYVREKAKVRSTIGPLKVDDYLVGDTGRVCEILRSQYDSVFSEPLSEDALRDMDGRSRASVHHGIMDVMFNEDNIAEAVGYSSPPLSVLKSLYGVAWLLFFVAFGYRSTGQET</sequence>